<dbReference type="AlphaFoldDB" id="A0A0B0N0R0"/>
<dbReference type="EMBL" id="JRRC01427422">
    <property type="protein sequence ID" value="KHG05289.1"/>
    <property type="molecule type" value="Genomic_DNA"/>
</dbReference>
<keyword evidence="2" id="KW-1185">Reference proteome</keyword>
<name>A0A0B0N0R0_GOSAR</name>
<evidence type="ECO:0000313" key="2">
    <source>
        <dbReference type="Proteomes" id="UP000032142"/>
    </source>
</evidence>
<proteinExistence type="predicted"/>
<accession>A0A0B0N0R0</accession>
<protein>
    <submittedName>
        <fullName evidence="1">Uncharacterized protein</fullName>
    </submittedName>
</protein>
<gene>
    <name evidence="1" type="ORF">F383_31059</name>
</gene>
<evidence type="ECO:0000313" key="1">
    <source>
        <dbReference type="EMBL" id="KHG05289.1"/>
    </source>
</evidence>
<organism evidence="1 2">
    <name type="scientific">Gossypium arboreum</name>
    <name type="common">Tree cotton</name>
    <name type="synonym">Gossypium nanking</name>
    <dbReference type="NCBI Taxonomy" id="29729"/>
    <lineage>
        <taxon>Eukaryota</taxon>
        <taxon>Viridiplantae</taxon>
        <taxon>Streptophyta</taxon>
        <taxon>Embryophyta</taxon>
        <taxon>Tracheophyta</taxon>
        <taxon>Spermatophyta</taxon>
        <taxon>Magnoliopsida</taxon>
        <taxon>eudicotyledons</taxon>
        <taxon>Gunneridae</taxon>
        <taxon>Pentapetalae</taxon>
        <taxon>rosids</taxon>
        <taxon>malvids</taxon>
        <taxon>Malvales</taxon>
        <taxon>Malvaceae</taxon>
        <taxon>Malvoideae</taxon>
        <taxon>Gossypium</taxon>
    </lineage>
</organism>
<comment type="caution">
    <text evidence="1">The sequence shown here is derived from an EMBL/GenBank/DDBJ whole genome shotgun (WGS) entry which is preliminary data.</text>
</comment>
<reference evidence="2" key="1">
    <citation type="submission" date="2014-09" db="EMBL/GenBank/DDBJ databases">
        <authorList>
            <person name="Mudge J."/>
            <person name="Ramaraj T."/>
            <person name="Lindquist I.E."/>
            <person name="Bharti A.K."/>
            <person name="Sundararajan A."/>
            <person name="Cameron C.T."/>
            <person name="Woodward J.E."/>
            <person name="May G.D."/>
            <person name="Brubaker C."/>
            <person name="Broadhvest J."/>
            <person name="Wilkins T.A."/>
        </authorList>
    </citation>
    <scope>NUCLEOTIDE SEQUENCE</scope>
    <source>
        <strain evidence="2">cv. AKA8401</strain>
    </source>
</reference>
<sequence length="27" mass="3172">MKPSINTMLCIIPNSYIIYNINNIYKP</sequence>
<dbReference type="Proteomes" id="UP000032142">
    <property type="component" value="Unassembled WGS sequence"/>
</dbReference>